<keyword evidence="2" id="KW-1185">Reference proteome</keyword>
<proteinExistence type="predicted"/>
<protein>
    <submittedName>
        <fullName evidence="1">Uncharacterized protein</fullName>
    </submittedName>
</protein>
<sequence length="75" mass="8386">MSAFLRLTEQQKKALFAALSRKDVFTILSTGHGKLLITPPCNNFGCLSSPVSCGLAYPRTAKPWRLSNQFEQSRR</sequence>
<comment type="caution">
    <text evidence="1">The sequence shown here is derived from an EMBL/GenBank/DDBJ whole genome shotgun (WGS) entry which is preliminary data.</text>
</comment>
<gene>
    <name evidence="1" type="ORF">PLOB_00049150</name>
</gene>
<dbReference type="EMBL" id="CALNXK010000094">
    <property type="protein sequence ID" value="CAH3152471.1"/>
    <property type="molecule type" value="Genomic_DNA"/>
</dbReference>
<evidence type="ECO:0000313" key="2">
    <source>
        <dbReference type="Proteomes" id="UP001159405"/>
    </source>
</evidence>
<name>A0ABN8PWW6_9CNID</name>
<accession>A0ABN8PWW6</accession>
<evidence type="ECO:0000313" key="1">
    <source>
        <dbReference type="EMBL" id="CAH3152471.1"/>
    </source>
</evidence>
<reference evidence="1 2" key="1">
    <citation type="submission" date="2022-05" db="EMBL/GenBank/DDBJ databases">
        <authorList>
            <consortium name="Genoscope - CEA"/>
            <person name="William W."/>
        </authorList>
    </citation>
    <scope>NUCLEOTIDE SEQUENCE [LARGE SCALE GENOMIC DNA]</scope>
</reference>
<dbReference type="Proteomes" id="UP001159405">
    <property type="component" value="Unassembled WGS sequence"/>
</dbReference>
<organism evidence="1 2">
    <name type="scientific">Porites lobata</name>
    <dbReference type="NCBI Taxonomy" id="104759"/>
    <lineage>
        <taxon>Eukaryota</taxon>
        <taxon>Metazoa</taxon>
        <taxon>Cnidaria</taxon>
        <taxon>Anthozoa</taxon>
        <taxon>Hexacorallia</taxon>
        <taxon>Scleractinia</taxon>
        <taxon>Fungiina</taxon>
        <taxon>Poritidae</taxon>
        <taxon>Porites</taxon>
    </lineage>
</organism>